<dbReference type="InterPro" id="IPR036943">
    <property type="entry name" value="FN_type2_sf"/>
</dbReference>
<dbReference type="Gene3D" id="2.80.10.50">
    <property type="match status" value="1"/>
</dbReference>
<keyword evidence="6" id="KW-1133">Transmembrane helix</keyword>
<dbReference type="InterPro" id="IPR018378">
    <property type="entry name" value="C-type_lectin_CS"/>
</dbReference>
<evidence type="ECO:0000256" key="2">
    <source>
        <dbReference type="ARBA" id="ARBA00022583"/>
    </source>
</evidence>
<dbReference type="Pfam" id="PF24562">
    <property type="entry name" value="CysR_MRC2_N"/>
    <property type="match status" value="1"/>
</dbReference>
<dbReference type="PANTHER" id="PTHR22803">
    <property type="entry name" value="MANNOSE, PHOSPHOLIPASE, LECTIN RECEPTOR RELATED"/>
    <property type="match status" value="1"/>
</dbReference>
<dbReference type="InterPro" id="IPR016186">
    <property type="entry name" value="C-type_lectin-like/link_sf"/>
</dbReference>
<feature type="domain" description="C-type lectin" evidence="12">
    <location>
        <begin position="347"/>
        <end position="464"/>
    </location>
</feature>
<dbReference type="FunFam" id="3.10.100.10:FF:000023">
    <property type="entry name" value="Macrophage mannose receptor 1"/>
    <property type="match status" value="1"/>
</dbReference>
<sequence length="713" mass="80068">FSFTDNEVFLIYNEDTKLCLIAQSSHAVTTAACKKNTELQKFRWVSDHQVMSVAFAQCLGVPYKQNQAKISLYPCNKKSEFQKWECRNATLAIQGEDLFLSAGKRKEDNIVLNTGSAVMNKWKIYETMGDLCSQGHEDLFTLLGNANGAPCAFPFQLSGNWYAGCTTAGRSDGLLWCATTPDFDADHLYGFCPTGNDDRFWNTDPLTGTYYQMNYQSALTWHEARKSCRQQNAELLSVTEIHEQMYLRDLIDSKRSSLWIGLNSLNLNSGWQWSGGIPFRYLNWAPGSPEPEPEKLCAVLNPRRDAKWENQPCELQVGYICKKENSALGPFILPSEPVQCPGGWLPYGAHCFTVRRDPRVWREARISCNESSGNLASIHNSEEHGFILSQLGYKAVDELWIGLNDLNTQMYFEWSDGTPVTYTKWLPGEPTHAINGQEDCVIMAGEDGYWADGACDRKLGYICRRDPLQGVSGTAKTDPACLKGWERHGFYCYLVGHSSVTFSEAKKTCERSSSYLTSIGDRYEQAYLTSLVGLRSEKYFWIGLSDMEEQGIFKWVTGEGVLYTNWNAAMPGNEAGCVALRTGNAAGLWDVQNCEVKAKFLCKKLAEKISLPLAPETISDSKCPLGWDTSNSTNSCFRIFVREEKKKKTWFEARDFCREIGGDLAAIRSEEEQTIIENLIIKKVPSSQPFWIGLQCLDPDGGLSWSDGSPVSV</sequence>
<feature type="domain" description="C-type lectin" evidence="12">
    <location>
        <begin position="488"/>
        <end position="603"/>
    </location>
</feature>
<keyword evidence="9 14" id="KW-0675">Receptor</keyword>
<keyword evidence="15" id="KW-1185">Reference proteome</keyword>
<protein>
    <submittedName>
        <fullName evidence="14">Macrophage mannose receptor 1</fullName>
    </submittedName>
</protein>
<evidence type="ECO:0000256" key="9">
    <source>
        <dbReference type="ARBA" id="ARBA00023170"/>
    </source>
</evidence>
<reference evidence="14 15" key="1">
    <citation type="submission" date="2014-04" db="EMBL/GenBank/DDBJ databases">
        <title>Genome evolution of avian class.</title>
        <authorList>
            <person name="Zhang G."/>
            <person name="Li C."/>
        </authorList>
    </citation>
    <scope>NUCLEOTIDE SEQUENCE [LARGE SCALE GENOMIC DNA]</scope>
    <source>
        <strain evidence="14">BGI_N335</strain>
    </source>
</reference>
<dbReference type="FunFam" id="3.10.100.10:FF:000016">
    <property type="entry name" value="macrophage mannose receptor 1"/>
    <property type="match status" value="1"/>
</dbReference>
<dbReference type="InterPro" id="IPR050111">
    <property type="entry name" value="C-type_lectin/snaclec_domain"/>
</dbReference>
<evidence type="ECO:0000256" key="8">
    <source>
        <dbReference type="ARBA" id="ARBA00023157"/>
    </source>
</evidence>
<feature type="domain" description="C-type lectin" evidence="12">
    <location>
        <begin position="632"/>
        <end position="713"/>
    </location>
</feature>
<name>A0A091TZA8_PHALP</name>
<dbReference type="FunFam" id="2.10.10.10:FF:000001">
    <property type="entry name" value="Fibronectin 1a isoform 1"/>
    <property type="match status" value="1"/>
</dbReference>
<dbReference type="PRINTS" id="PR00013">
    <property type="entry name" value="FNTYPEII"/>
</dbReference>
<dbReference type="Proteomes" id="UP000053638">
    <property type="component" value="Unassembled WGS sequence"/>
</dbReference>
<feature type="non-terminal residue" evidence="14">
    <location>
        <position position="713"/>
    </location>
</feature>
<evidence type="ECO:0000256" key="5">
    <source>
        <dbReference type="ARBA" id="ARBA00022737"/>
    </source>
</evidence>
<dbReference type="GO" id="GO:0031012">
    <property type="term" value="C:extracellular matrix"/>
    <property type="evidence" value="ECO:0007669"/>
    <property type="project" value="UniProtKB-ARBA"/>
</dbReference>
<dbReference type="SMART" id="SM00458">
    <property type="entry name" value="RICIN"/>
    <property type="match status" value="1"/>
</dbReference>
<dbReference type="Gene3D" id="2.10.10.10">
    <property type="entry name" value="Fibronectin, type II, collagen-binding"/>
    <property type="match status" value="1"/>
</dbReference>
<keyword evidence="4" id="KW-0732">Signal</keyword>
<feature type="non-terminal residue" evidence="14">
    <location>
        <position position="1"/>
    </location>
</feature>
<evidence type="ECO:0000256" key="1">
    <source>
        <dbReference type="ARBA" id="ARBA00004167"/>
    </source>
</evidence>
<dbReference type="InterPro" id="IPR016187">
    <property type="entry name" value="CTDL_fold"/>
</dbReference>
<dbReference type="Gene3D" id="3.10.100.10">
    <property type="entry name" value="Mannose-Binding Protein A, subunit A"/>
    <property type="match status" value="4"/>
</dbReference>
<evidence type="ECO:0000256" key="11">
    <source>
        <dbReference type="PROSITE-ProRule" id="PRU00479"/>
    </source>
</evidence>
<keyword evidence="10" id="KW-0325">Glycoprotein</keyword>
<keyword evidence="5" id="KW-0677">Repeat</keyword>
<feature type="disulfide bond" evidence="11">
    <location>
        <begin position="165"/>
        <end position="192"/>
    </location>
</feature>
<dbReference type="SMART" id="SM00034">
    <property type="entry name" value="CLECT"/>
    <property type="match status" value="4"/>
</dbReference>
<keyword evidence="2" id="KW-0254">Endocytosis</keyword>
<dbReference type="PRINTS" id="PR01504">
    <property type="entry name" value="PNCREATITSAP"/>
</dbReference>
<dbReference type="PROSITE" id="PS51092">
    <property type="entry name" value="FN2_2"/>
    <property type="match status" value="1"/>
</dbReference>
<evidence type="ECO:0000256" key="10">
    <source>
        <dbReference type="ARBA" id="ARBA00023180"/>
    </source>
</evidence>
<dbReference type="SMART" id="SM00059">
    <property type="entry name" value="FN2"/>
    <property type="match status" value="1"/>
</dbReference>
<dbReference type="PROSITE" id="PS50041">
    <property type="entry name" value="C_TYPE_LECTIN_2"/>
    <property type="match status" value="4"/>
</dbReference>
<dbReference type="InterPro" id="IPR000772">
    <property type="entry name" value="Ricin_B_lectin"/>
</dbReference>
<dbReference type="SUPFAM" id="SSF56436">
    <property type="entry name" value="C-type lectin-like"/>
    <property type="match status" value="4"/>
</dbReference>
<keyword evidence="3" id="KW-0812">Transmembrane</keyword>
<keyword evidence="7" id="KW-0472">Membrane</keyword>
<feature type="domain" description="Fibronectin type-II" evidence="13">
    <location>
        <begin position="146"/>
        <end position="194"/>
    </location>
</feature>
<evidence type="ECO:0000256" key="6">
    <source>
        <dbReference type="ARBA" id="ARBA00022989"/>
    </source>
</evidence>
<gene>
    <name evidence="14" type="ORF">N335_02874</name>
</gene>
<proteinExistence type="predicted"/>
<dbReference type="Pfam" id="PF00040">
    <property type="entry name" value="fn2"/>
    <property type="match status" value="1"/>
</dbReference>
<evidence type="ECO:0000259" key="12">
    <source>
        <dbReference type="PROSITE" id="PS50041"/>
    </source>
</evidence>
<dbReference type="InterPro" id="IPR001304">
    <property type="entry name" value="C-type_lectin-like"/>
</dbReference>
<keyword evidence="8 11" id="KW-1015">Disulfide bond</keyword>
<feature type="domain" description="C-type lectin" evidence="12">
    <location>
        <begin position="206"/>
        <end position="322"/>
    </location>
</feature>
<dbReference type="CDD" id="cd00062">
    <property type="entry name" value="FN2"/>
    <property type="match status" value="1"/>
</dbReference>
<dbReference type="EMBL" id="KK468197">
    <property type="protein sequence ID" value="KFQ83112.1"/>
    <property type="molecule type" value="Genomic_DNA"/>
</dbReference>
<dbReference type="CDD" id="cd23407">
    <property type="entry name" value="beta-trefoil_Ricin_MRC1"/>
    <property type="match status" value="1"/>
</dbReference>
<dbReference type="GO" id="GO:0006897">
    <property type="term" value="P:endocytosis"/>
    <property type="evidence" value="ECO:0007669"/>
    <property type="project" value="UniProtKB-KW"/>
</dbReference>
<dbReference type="FunFam" id="2.80.10.50:FF:000032">
    <property type="entry name" value="macrophage mannose receptor 1"/>
    <property type="match status" value="1"/>
</dbReference>
<evidence type="ECO:0000256" key="7">
    <source>
        <dbReference type="ARBA" id="ARBA00023136"/>
    </source>
</evidence>
<evidence type="ECO:0000313" key="14">
    <source>
        <dbReference type="EMBL" id="KFQ83112.1"/>
    </source>
</evidence>
<dbReference type="AlphaFoldDB" id="A0A091TZA8"/>
<dbReference type="FunFam" id="3.10.100.10:FF:000022">
    <property type="entry name" value="Mannose receptor C-type 1"/>
    <property type="match status" value="1"/>
</dbReference>
<evidence type="ECO:0000256" key="4">
    <source>
        <dbReference type="ARBA" id="ARBA00022729"/>
    </source>
</evidence>
<dbReference type="SUPFAM" id="SSF50370">
    <property type="entry name" value="Ricin B-like lectins"/>
    <property type="match status" value="1"/>
</dbReference>
<comment type="subcellular location">
    <subcellularLocation>
        <location evidence="1">Membrane</location>
        <topology evidence="1">Single-pass membrane protein</topology>
    </subcellularLocation>
</comment>
<evidence type="ECO:0000313" key="15">
    <source>
        <dbReference type="Proteomes" id="UP000053638"/>
    </source>
</evidence>
<accession>A0A091TZA8</accession>
<organism evidence="14 15">
    <name type="scientific">Phaethon lepturus</name>
    <name type="common">White-tailed tropicbird</name>
    <dbReference type="NCBI Taxonomy" id="97097"/>
    <lineage>
        <taxon>Eukaryota</taxon>
        <taxon>Metazoa</taxon>
        <taxon>Chordata</taxon>
        <taxon>Craniata</taxon>
        <taxon>Vertebrata</taxon>
        <taxon>Euteleostomi</taxon>
        <taxon>Archelosauria</taxon>
        <taxon>Archosauria</taxon>
        <taxon>Dinosauria</taxon>
        <taxon>Saurischia</taxon>
        <taxon>Theropoda</taxon>
        <taxon>Coelurosauria</taxon>
        <taxon>Aves</taxon>
        <taxon>Neognathae</taxon>
        <taxon>Neoaves</taxon>
        <taxon>Phaethontimorphae</taxon>
        <taxon>Phaethontiformes</taxon>
        <taxon>Phaethontidae</taxon>
        <taxon>Phaethon</taxon>
    </lineage>
</organism>
<feature type="disulfide bond" evidence="11">
    <location>
        <begin position="151"/>
        <end position="177"/>
    </location>
</feature>
<dbReference type="PROSITE" id="PS50231">
    <property type="entry name" value="RICIN_B_LECTIN"/>
    <property type="match status" value="1"/>
</dbReference>
<evidence type="ECO:0000259" key="13">
    <source>
        <dbReference type="PROSITE" id="PS51092"/>
    </source>
</evidence>
<dbReference type="InterPro" id="IPR035992">
    <property type="entry name" value="Ricin_B-like_lectins"/>
</dbReference>
<evidence type="ECO:0000256" key="3">
    <source>
        <dbReference type="ARBA" id="ARBA00022692"/>
    </source>
</evidence>
<dbReference type="Pfam" id="PF00059">
    <property type="entry name" value="Lectin_C"/>
    <property type="match status" value="4"/>
</dbReference>
<dbReference type="PROSITE" id="PS00615">
    <property type="entry name" value="C_TYPE_LECTIN_1"/>
    <property type="match status" value="2"/>
</dbReference>
<dbReference type="InterPro" id="IPR000562">
    <property type="entry name" value="FN_type2_dom"/>
</dbReference>
<dbReference type="GO" id="GO:0016020">
    <property type="term" value="C:membrane"/>
    <property type="evidence" value="ECO:0007669"/>
    <property type="project" value="UniProtKB-SubCell"/>
</dbReference>
<dbReference type="CDD" id="cd00037">
    <property type="entry name" value="CLECT"/>
    <property type="match status" value="4"/>
</dbReference>
<dbReference type="PhylomeDB" id="A0A091TZA8"/>